<name>X0TBK3_9ZZZZ</name>
<feature type="non-terminal residue" evidence="1">
    <location>
        <position position="174"/>
    </location>
</feature>
<accession>X0TBK3</accession>
<evidence type="ECO:0000313" key="1">
    <source>
        <dbReference type="EMBL" id="GAF90903.1"/>
    </source>
</evidence>
<protein>
    <submittedName>
        <fullName evidence="1">Uncharacterized protein</fullName>
    </submittedName>
</protein>
<dbReference type="AlphaFoldDB" id="X0TBK3"/>
<sequence>MADVELVTMPYASLERPSLALGILQSSLRETSLTSNVVYANLQFAQEIGLETFAEVIRGAYYLLGEWTFAGSAFPDFKPDNPDFYLWYCEAVRQFTDPKNPRLQSAGGDAWARLCEEPPVRALETYSELRDQASRFITHLATEILARRPRIVGCSSMVQQHVPSLALLRKIKEL</sequence>
<organism evidence="1">
    <name type="scientific">marine sediment metagenome</name>
    <dbReference type="NCBI Taxonomy" id="412755"/>
    <lineage>
        <taxon>unclassified sequences</taxon>
        <taxon>metagenomes</taxon>
        <taxon>ecological metagenomes</taxon>
    </lineage>
</organism>
<proteinExistence type="predicted"/>
<gene>
    <name evidence="1" type="ORF">S01H1_22679</name>
</gene>
<comment type="caution">
    <text evidence="1">The sequence shown here is derived from an EMBL/GenBank/DDBJ whole genome shotgun (WGS) entry which is preliminary data.</text>
</comment>
<reference evidence="1" key="1">
    <citation type="journal article" date="2014" name="Front. Microbiol.">
        <title>High frequency of phylogenetically diverse reductive dehalogenase-homologous genes in deep subseafloor sedimentary metagenomes.</title>
        <authorList>
            <person name="Kawai M."/>
            <person name="Futagami T."/>
            <person name="Toyoda A."/>
            <person name="Takaki Y."/>
            <person name="Nishi S."/>
            <person name="Hori S."/>
            <person name="Arai W."/>
            <person name="Tsubouchi T."/>
            <person name="Morono Y."/>
            <person name="Uchiyama I."/>
            <person name="Ito T."/>
            <person name="Fujiyama A."/>
            <person name="Inagaki F."/>
            <person name="Takami H."/>
        </authorList>
    </citation>
    <scope>NUCLEOTIDE SEQUENCE</scope>
    <source>
        <strain evidence="1">Expedition CK06-06</strain>
    </source>
</reference>
<dbReference type="EMBL" id="BARS01012856">
    <property type="protein sequence ID" value="GAF90903.1"/>
    <property type="molecule type" value="Genomic_DNA"/>
</dbReference>